<keyword evidence="1" id="KW-1133">Transmembrane helix</keyword>
<keyword evidence="1" id="KW-0472">Membrane</keyword>
<keyword evidence="3" id="KW-1185">Reference proteome</keyword>
<protein>
    <submittedName>
        <fullName evidence="2">Uncharacterized protein</fullName>
    </submittedName>
</protein>
<dbReference type="AlphaFoldDB" id="A0A378UE88"/>
<feature type="transmembrane region" description="Helical" evidence="1">
    <location>
        <begin position="6"/>
        <end position="26"/>
    </location>
</feature>
<sequence>MPDIITLVITSAISLLAVWVAYLALLRSSQPQILIYYQPNPNIPSLIDLVIENVGGGTAFNVKLSEPLPIDAFGIEESSGEPKFSPQAGFPSISAKQQYIFVGGQYAGLKSKLGNGRKITVTYDYRSPIGCTVKAQDSFFINIEHLRLMPSRISANQAIIDALKGNNKTTIRDISKELKEINESLKKIAKYNHDLDS</sequence>
<evidence type="ECO:0000313" key="3">
    <source>
        <dbReference type="Proteomes" id="UP000254651"/>
    </source>
</evidence>
<name>A0A378UE88_BERDE</name>
<reference evidence="2 3" key="1">
    <citation type="submission" date="2018-06" db="EMBL/GenBank/DDBJ databases">
        <authorList>
            <consortium name="Pathogen Informatics"/>
            <person name="Doyle S."/>
        </authorList>
    </citation>
    <scope>NUCLEOTIDE SEQUENCE [LARGE SCALE GENOMIC DNA]</scope>
    <source>
        <strain evidence="2 3">NCTC10295</strain>
    </source>
</reference>
<proteinExistence type="predicted"/>
<dbReference type="Proteomes" id="UP000254651">
    <property type="component" value="Unassembled WGS sequence"/>
</dbReference>
<dbReference type="EMBL" id="UGQS01000001">
    <property type="protein sequence ID" value="STZ75738.1"/>
    <property type="molecule type" value="Genomic_DNA"/>
</dbReference>
<organism evidence="2 3">
    <name type="scientific">Bergeriella denitrificans</name>
    <name type="common">Neisseria denitrificans</name>
    <dbReference type="NCBI Taxonomy" id="494"/>
    <lineage>
        <taxon>Bacteria</taxon>
        <taxon>Pseudomonadati</taxon>
        <taxon>Pseudomonadota</taxon>
        <taxon>Betaproteobacteria</taxon>
        <taxon>Neisseriales</taxon>
        <taxon>Neisseriaceae</taxon>
        <taxon>Bergeriella</taxon>
    </lineage>
</organism>
<dbReference type="RefSeq" id="WP_066078605.1">
    <property type="nucleotide sequence ID" value="NZ_CP181246.1"/>
</dbReference>
<evidence type="ECO:0000313" key="2">
    <source>
        <dbReference type="EMBL" id="STZ75738.1"/>
    </source>
</evidence>
<keyword evidence="1" id="KW-0812">Transmembrane</keyword>
<gene>
    <name evidence="2" type="ORF">NCTC10295_00491</name>
</gene>
<accession>A0A378UE88</accession>
<evidence type="ECO:0000256" key="1">
    <source>
        <dbReference type="SAM" id="Phobius"/>
    </source>
</evidence>